<dbReference type="EMBL" id="JARESE010000020">
    <property type="protein sequence ID" value="MDE8651609.1"/>
    <property type="molecule type" value="Genomic_DNA"/>
</dbReference>
<accession>A0ABT5WNJ6</accession>
<protein>
    <submittedName>
        <fullName evidence="2">Uncharacterized protein</fullName>
    </submittedName>
</protein>
<gene>
    <name evidence="2" type="ORF">PYV00_07735</name>
</gene>
<dbReference type="Proteomes" id="UP001216253">
    <property type="component" value="Unassembled WGS sequence"/>
</dbReference>
<evidence type="ECO:0000313" key="2">
    <source>
        <dbReference type="EMBL" id="MDE8651609.1"/>
    </source>
</evidence>
<reference evidence="2 3" key="1">
    <citation type="submission" date="2023-03" db="EMBL/GenBank/DDBJ databases">
        <title>NovoSphingobium album sp. nov. isolated from polycyclic aromatic hydrocarbons- and heavy-metal polluted soil.</title>
        <authorList>
            <person name="Liu Z."/>
            <person name="Wang K."/>
        </authorList>
    </citation>
    <scope>NUCLEOTIDE SEQUENCE [LARGE SCALE GENOMIC DNA]</scope>
    <source>
        <strain evidence="2 3">H3SJ31-1</strain>
    </source>
</reference>
<keyword evidence="1" id="KW-0732">Signal</keyword>
<feature type="chain" id="PRO_5047020027" evidence="1">
    <location>
        <begin position="19"/>
        <end position="155"/>
    </location>
</feature>
<evidence type="ECO:0000256" key="1">
    <source>
        <dbReference type="SAM" id="SignalP"/>
    </source>
</evidence>
<keyword evidence="3" id="KW-1185">Reference proteome</keyword>
<evidence type="ECO:0000313" key="3">
    <source>
        <dbReference type="Proteomes" id="UP001216253"/>
    </source>
</evidence>
<proteinExistence type="predicted"/>
<feature type="signal peptide" evidence="1">
    <location>
        <begin position="1"/>
        <end position="18"/>
    </location>
</feature>
<dbReference type="RefSeq" id="WP_275227714.1">
    <property type="nucleotide sequence ID" value="NZ_JARESE010000020.1"/>
</dbReference>
<sequence length="155" mass="16706">MKAWAASLLLAACLPGIAAGPARAEAAPGTAARYLGSWTIADARPAPWVGDRQPSGAAEWRRLVGRTVTFARTRIYGPPMLTCRKPDYRMIAVPPDMLFQGTLTDPVAQARALGFAGATIETLETGCAGWIAFHFVDPATARFALDDMIYTLRRK</sequence>
<comment type="caution">
    <text evidence="2">The sequence shown here is derived from an EMBL/GenBank/DDBJ whole genome shotgun (WGS) entry which is preliminary data.</text>
</comment>
<organism evidence="2 3">
    <name type="scientific">Novosphingobium album</name>
    <name type="common">ex Liu et al. 2023</name>
    <dbReference type="NCBI Taxonomy" id="3031130"/>
    <lineage>
        <taxon>Bacteria</taxon>
        <taxon>Pseudomonadati</taxon>
        <taxon>Pseudomonadota</taxon>
        <taxon>Alphaproteobacteria</taxon>
        <taxon>Sphingomonadales</taxon>
        <taxon>Sphingomonadaceae</taxon>
        <taxon>Novosphingobium</taxon>
    </lineage>
</organism>
<name>A0ABT5WNJ6_9SPHN</name>